<evidence type="ECO:0000313" key="1">
    <source>
        <dbReference type="EMBL" id="GEK75734.1"/>
    </source>
</evidence>
<sequence length="283" mass="31729">MKAFNVNVSCFSTPLSQDIDTLLYADNPNPPSGITWQSWNACIYDCIVKAKELFAKVEDSNLPLVWLLPALAYQDELKQLLAKSFKQLFPEHVEHLLFYGAVGANTLVQLAVQKKWHKANVIAIDATYKADKNNEWVYLGVGGALATIETAQIGWMQTSHEFAPSIDFIKHDQLGGIFSKIAQDNKDHIDLIFAPGNGIHQQSDVWLTNLQLLSNLINEHTHYELPNYKLGKIGALEGLVNLYQLTSSPAIVNHFKHALVISQEQSKYQAAASYLWISEEVHN</sequence>
<keyword evidence="2" id="KW-1185">Reference proteome</keyword>
<accession>A0ABQ0UB61</accession>
<dbReference type="EMBL" id="BJUT01000007">
    <property type="protein sequence ID" value="GEK75734.1"/>
    <property type="molecule type" value="Genomic_DNA"/>
</dbReference>
<reference evidence="1 2" key="1">
    <citation type="submission" date="2019-07" db="EMBL/GenBank/DDBJ databases">
        <title>Whole genome shotgun sequence of Pseudoalteromonas atlantica NBRC 103033.</title>
        <authorList>
            <person name="Hosoyama A."/>
            <person name="Uohara A."/>
            <person name="Ohji S."/>
            <person name="Ichikawa N."/>
        </authorList>
    </citation>
    <scope>NUCLEOTIDE SEQUENCE [LARGE SCALE GENOMIC DNA]</scope>
    <source>
        <strain evidence="1 2">NBRC 103033</strain>
    </source>
</reference>
<organism evidence="1 2">
    <name type="scientific">Pseudoalteromonas atlantica</name>
    <name type="common">Alteromonas atlantica</name>
    <dbReference type="NCBI Taxonomy" id="288"/>
    <lineage>
        <taxon>Bacteria</taxon>
        <taxon>Pseudomonadati</taxon>
        <taxon>Pseudomonadota</taxon>
        <taxon>Gammaproteobacteria</taxon>
        <taxon>Alteromonadales</taxon>
        <taxon>Pseudoalteromonadaceae</taxon>
        <taxon>Pseudoalteromonas</taxon>
    </lineage>
</organism>
<gene>
    <name evidence="1" type="ORF">PAT01_10380</name>
</gene>
<comment type="caution">
    <text evidence="1">The sequence shown here is derived from an EMBL/GenBank/DDBJ whole genome shotgun (WGS) entry which is preliminary data.</text>
</comment>
<dbReference type="Proteomes" id="UP000321189">
    <property type="component" value="Unassembled WGS sequence"/>
</dbReference>
<proteinExistence type="predicted"/>
<protein>
    <submittedName>
        <fullName evidence="1">Uncharacterized protein</fullName>
    </submittedName>
</protein>
<evidence type="ECO:0000313" key="2">
    <source>
        <dbReference type="Proteomes" id="UP000321189"/>
    </source>
</evidence>
<name>A0ABQ0UB61_PSEAF</name>
<dbReference type="RefSeq" id="WP_154945054.1">
    <property type="nucleotide sequence ID" value="NZ_BJUT01000007.1"/>
</dbReference>